<gene>
    <name evidence="2" type="ORF">OXH55_17535</name>
</gene>
<accession>A0ABT4CVF7</accession>
<dbReference type="EMBL" id="JAPQES010000007">
    <property type="protein sequence ID" value="MCY6372433.1"/>
    <property type="molecule type" value="Genomic_DNA"/>
</dbReference>
<evidence type="ECO:0000256" key="1">
    <source>
        <dbReference type="SAM" id="Coils"/>
    </source>
</evidence>
<feature type="coiled-coil region" evidence="1">
    <location>
        <begin position="3"/>
        <end position="30"/>
    </location>
</feature>
<sequence length="64" mass="7597">MELRDIKNKIQEAEKELEIARKEFDNATGEKVYDSLTRLELAEGDLDRLHELEREAEYSELKIM</sequence>
<dbReference type="RefSeq" id="WP_268051423.1">
    <property type="nucleotide sequence ID" value="NZ_JAPQES010000007.1"/>
</dbReference>
<keyword evidence="1" id="KW-0175">Coiled coil</keyword>
<reference evidence="2" key="1">
    <citation type="submission" date="2022-12" db="EMBL/GenBank/DDBJ databases">
        <authorList>
            <person name="Wang J."/>
        </authorList>
    </citation>
    <scope>NUCLEOTIDE SEQUENCE</scope>
    <source>
        <strain evidence="2">HY-42-06</strain>
    </source>
</reference>
<proteinExistence type="predicted"/>
<organism evidence="2 3">
    <name type="scientific">Clostridium ganghwense</name>
    <dbReference type="NCBI Taxonomy" id="312089"/>
    <lineage>
        <taxon>Bacteria</taxon>
        <taxon>Bacillati</taxon>
        <taxon>Bacillota</taxon>
        <taxon>Clostridia</taxon>
        <taxon>Eubacteriales</taxon>
        <taxon>Clostridiaceae</taxon>
        <taxon>Clostridium</taxon>
    </lineage>
</organism>
<protein>
    <submittedName>
        <fullName evidence="2">Uncharacterized protein</fullName>
    </submittedName>
</protein>
<evidence type="ECO:0000313" key="3">
    <source>
        <dbReference type="Proteomes" id="UP001079657"/>
    </source>
</evidence>
<comment type="caution">
    <text evidence="2">The sequence shown here is derived from an EMBL/GenBank/DDBJ whole genome shotgun (WGS) entry which is preliminary data.</text>
</comment>
<evidence type="ECO:0000313" key="2">
    <source>
        <dbReference type="EMBL" id="MCY6372433.1"/>
    </source>
</evidence>
<name>A0ABT4CVF7_9CLOT</name>
<dbReference type="Proteomes" id="UP001079657">
    <property type="component" value="Unassembled WGS sequence"/>
</dbReference>
<keyword evidence="3" id="KW-1185">Reference proteome</keyword>